<keyword evidence="3" id="KW-1185">Reference proteome</keyword>
<protein>
    <submittedName>
        <fullName evidence="2">Glycerophosphoryl diester phosphodiesterase</fullName>
        <ecNumber evidence="2">3.1.4.46</ecNumber>
    </submittedName>
</protein>
<dbReference type="AlphaFoldDB" id="G0AJ55"/>
<sequence>MWPYPKVVAHRGGGTLAPENTLAAMRCGLQHGFHAVEFDVMLARDGVPVLMHDAVFGRTVRGVGKVADFSAQELTAMDAGSWLGPQFAGEPVCTYQQVLEFCRRNGIWMNVEIKPAEGFEIETGRVVAQVTEEFFGAEVAAHAAGRRGAWADPALPLLSSFSFAALRAAQVAAPDIPRGFLTDVIEDDWQERLQELDAVALHTNHKYLSPMQAQAVSQAGYGLFCYTVNTPTRAREILGWGVDGFCTDRIDLIGADFPGAPG</sequence>
<dbReference type="GO" id="GO:0006629">
    <property type="term" value="P:lipid metabolic process"/>
    <property type="evidence" value="ECO:0007669"/>
    <property type="project" value="InterPro"/>
</dbReference>
<dbReference type="Proteomes" id="UP000008392">
    <property type="component" value="Chromosome"/>
</dbReference>
<dbReference type="CDD" id="cd08562">
    <property type="entry name" value="GDPD_EcUgpQ_like"/>
    <property type="match status" value="1"/>
</dbReference>
<accession>G0AJ55</accession>
<dbReference type="eggNOG" id="COG0584">
    <property type="taxonomic scope" value="Bacteria"/>
</dbReference>
<dbReference type="NCBIfam" id="NF006989">
    <property type="entry name" value="PRK09454.1"/>
    <property type="match status" value="1"/>
</dbReference>
<dbReference type="HOGENOM" id="CLU_030006_3_2_4"/>
<reference evidence="2 3" key="2">
    <citation type="journal article" date="2006" name="J. Microbiol. Methods">
        <title>Genomic flank-sequencing of plasposon insertion sites for rapid identification of functional genes.</title>
        <authorList>
            <person name="Leveau J.H."/>
            <person name="Gerards S."/>
            <person name="Fritsche K."/>
            <person name="Zondag G."/>
            <person name="van Veen J.A."/>
        </authorList>
    </citation>
    <scope>NUCLEOTIDE SEQUENCE [LARGE SCALE GENOMIC DNA]</scope>
    <source>
        <strain evidence="2 3">Ter331</strain>
    </source>
</reference>
<proteinExistence type="predicted"/>
<dbReference type="Gene3D" id="3.20.20.190">
    <property type="entry name" value="Phosphatidylinositol (PI) phosphodiesterase"/>
    <property type="match status" value="1"/>
</dbReference>
<reference evidence="2 3" key="3">
    <citation type="journal article" date="2008" name="FEMS Microbiol. Ecol.">
        <title>Identification and characterization of genes underlying chitinolysis in Collimonas fungivorans Ter331.</title>
        <authorList>
            <person name="Fritsche K."/>
            <person name="de Boer W."/>
            <person name="Gerards S."/>
            <person name="van den Berg M."/>
            <person name="van Veen J.A."/>
            <person name="Leveau J.H."/>
        </authorList>
    </citation>
    <scope>NUCLEOTIDE SEQUENCE [LARGE SCALE GENOMIC DNA]</scope>
    <source>
        <strain evidence="2 3">Ter331</strain>
    </source>
</reference>
<gene>
    <name evidence="2" type="primary">ugpQ</name>
    <name evidence="2" type="ordered locus">CFU_1157</name>
</gene>
<evidence type="ECO:0000313" key="3">
    <source>
        <dbReference type="Proteomes" id="UP000008392"/>
    </source>
</evidence>
<dbReference type="PANTHER" id="PTHR46211:SF1">
    <property type="entry name" value="GLYCEROPHOSPHODIESTER PHOSPHODIESTERASE, CYTOPLASMIC"/>
    <property type="match status" value="1"/>
</dbReference>
<reference evidence="2 3" key="4">
    <citation type="journal article" date="2010" name="Environ. Microbiol.">
        <title>The bacterial genus Collimonas: mycophagy, weathering and other adaptive solutions to life in oligotrophic soil environments.</title>
        <authorList>
            <person name="Leveau J.H."/>
            <person name="Uroz S."/>
            <person name="de Boer W."/>
        </authorList>
    </citation>
    <scope>NUCLEOTIDE SEQUENCE [LARGE SCALE GENOMIC DNA]</scope>
    <source>
        <strain evidence="2 3">Ter331</strain>
    </source>
</reference>
<reference evidence="3" key="6">
    <citation type="submission" date="2011-05" db="EMBL/GenBank/DDBJ databases">
        <title>Complete sequence of Collimonas fungivorans Ter331.</title>
        <authorList>
            <person name="Leveau J.H."/>
        </authorList>
    </citation>
    <scope>NUCLEOTIDE SEQUENCE [LARGE SCALE GENOMIC DNA]</scope>
    <source>
        <strain evidence="3">Ter331</strain>
    </source>
</reference>
<dbReference type="Pfam" id="PF03009">
    <property type="entry name" value="GDPD"/>
    <property type="match status" value="1"/>
</dbReference>
<dbReference type="KEGG" id="cfu:CFU_1157"/>
<reference evidence="2 3" key="5">
    <citation type="journal article" date="2011" name="ISME J.">
        <title>Dual transcriptional profiling of a bacterial/fungal confrontation: Collimonas fungivorans versus Aspergillus niger.</title>
        <authorList>
            <person name="Mela F."/>
            <person name="Fritsche K."/>
            <person name="de Boer W."/>
            <person name="van Veen J.A."/>
            <person name="de Graaff L.H."/>
            <person name="van den Berg M."/>
            <person name="Leveau J.H."/>
        </authorList>
    </citation>
    <scope>NUCLEOTIDE SEQUENCE [LARGE SCALE GENOMIC DNA]</scope>
    <source>
        <strain evidence="2 3">Ter331</strain>
    </source>
</reference>
<evidence type="ECO:0000313" key="2">
    <source>
        <dbReference type="EMBL" id="AEK60989.1"/>
    </source>
</evidence>
<dbReference type="PROSITE" id="PS51704">
    <property type="entry name" value="GP_PDE"/>
    <property type="match status" value="1"/>
</dbReference>
<dbReference type="EMBL" id="CP002745">
    <property type="protein sequence ID" value="AEK60989.1"/>
    <property type="molecule type" value="Genomic_DNA"/>
</dbReference>
<dbReference type="InterPro" id="IPR017946">
    <property type="entry name" value="PLC-like_Pdiesterase_TIM-brl"/>
</dbReference>
<dbReference type="GO" id="GO:0008889">
    <property type="term" value="F:glycerophosphodiester phosphodiesterase activity"/>
    <property type="evidence" value="ECO:0007669"/>
    <property type="project" value="UniProtKB-EC"/>
</dbReference>
<dbReference type="EC" id="3.1.4.46" evidence="2"/>
<name>G0AJ55_COLFT</name>
<dbReference type="SUPFAM" id="SSF51695">
    <property type="entry name" value="PLC-like phosphodiesterases"/>
    <property type="match status" value="1"/>
</dbReference>
<dbReference type="PANTHER" id="PTHR46211">
    <property type="entry name" value="GLYCEROPHOSPHORYL DIESTER PHOSPHODIESTERASE"/>
    <property type="match status" value="1"/>
</dbReference>
<keyword evidence="2" id="KW-0378">Hydrolase</keyword>
<organism evidence="2 3">
    <name type="scientific">Collimonas fungivorans (strain Ter331)</name>
    <dbReference type="NCBI Taxonomy" id="1005048"/>
    <lineage>
        <taxon>Bacteria</taxon>
        <taxon>Pseudomonadati</taxon>
        <taxon>Pseudomonadota</taxon>
        <taxon>Betaproteobacteria</taxon>
        <taxon>Burkholderiales</taxon>
        <taxon>Oxalobacteraceae</taxon>
        <taxon>Collimonas</taxon>
    </lineage>
</organism>
<dbReference type="RefSeq" id="WP_014005143.1">
    <property type="nucleotide sequence ID" value="NC_015856.1"/>
</dbReference>
<reference evidence="2 3" key="1">
    <citation type="journal article" date="2004" name="Environ. Microbiol.">
        <title>Phylogeny-function analysis of (meta)genomic libraries: screening for expression of ribosomal RNA genes by large-insert library fluorescent in situ hybridization (LIL-FISH).</title>
        <authorList>
            <person name="Leveau J.H."/>
            <person name="Gerards S."/>
            <person name="de Boer W."/>
            <person name="van Veen J.A."/>
        </authorList>
    </citation>
    <scope>NUCLEOTIDE SEQUENCE [LARGE SCALE GENOMIC DNA]</scope>
    <source>
        <strain evidence="2 3">Ter331</strain>
    </source>
</reference>
<feature type="domain" description="GP-PDE" evidence="1">
    <location>
        <begin position="5"/>
        <end position="257"/>
    </location>
</feature>
<dbReference type="STRING" id="1005048.CFU_1157"/>
<evidence type="ECO:0000259" key="1">
    <source>
        <dbReference type="PROSITE" id="PS51704"/>
    </source>
</evidence>
<dbReference type="InterPro" id="IPR030395">
    <property type="entry name" value="GP_PDE_dom"/>
</dbReference>